<evidence type="ECO:0000313" key="1">
    <source>
        <dbReference type="EMBL" id="GFD23469.1"/>
    </source>
</evidence>
<accession>A0A699UQT6</accession>
<dbReference type="EMBL" id="BKCJ011344939">
    <property type="protein sequence ID" value="GFD23469.1"/>
    <property type="molecule type" value="Genomic_DNA"/>
</dbReference>
<name>A0A699UQT6_TANCI</name>
<dbReference type="AlphaFoldDB" id="A0A699UQT6"/>
<feature type="non-terminal residue" evidence="1">
    <location>
        <position position="131"/>
    </location>
</feature>
<reference evidence="1" key="1">
    <citation type="journal article" date="2019" name="Sci. Rep.">
        <title>Draft genome of Tanacetum cinerariifolium, the natural source of mosquito coil.</title>
        <authorList>
            <person name="Yamashiro T."/>
            <person name="Shiraishi A."/>
            <person name="Satake H."/>
            <person name="Nakayama K."/>
        </authorList>
    </citation>
    <scope>NUCLEOTIDE SEQUENCE</scope>
</reference>
<sequence length="131" mass="14194">IVTSCYATTNNQMRNSSNPRQQAIINEGRVTLQPVQGDKFLLLLVLLGPTHQEQVKAILGNKGLLFVTTTKRKGTCPNSAQNLKGNGMMLGFKDKVLLVQAQVNGQILHEEELAFLADPGIAEGQATPKVI</sequence>
<gene>
    <name evidence="1" type="ORF">Tci_895438</name>
</gene>
<protein>
    <submittedName>
        <fullName evidence="1">Uncharacterized protein</fullName>
    </submittedName>
</protein>
<proteinExistence type="predicted"/>
<feature type="non-terminal residue" evidence="1">
    <location>
        <position position="1"/>
    </location>
</feature>
<comment type="caution">
    <text evidence="1">The sequence shown here is derived from an EMBL/GenBank/DDBJ whole genome shotgun (WGS) entry which is preliminary data.</text>
</comment>
<organism evidence="1">
    <name type="scientific">Tanacetum cinerariifolium</name>
    <name type="common">Dalmatian daisy</name>
    <name type="synonym">Chrysanthemum cinerariifolium</name>
    <dbReference type="NCBI Taxonomy" id="118510"/>
    <lineage>
        <taxon>Eukaryota</taxon>
        <taxon>Viridiplantae</taxon>
        <taxon>Streptophyta</taxon>
        <taxon>Embryophyta</taxon>
        <taxon>Tracheophyta</taxon>
        <taxon>Spermatophyta</taxon>
        <taxon>Magnoliopsida</taxon>
        <taxon>eudicotyledons</taxon>
        <taxon>Gunneridae</taxon>
        <taxon>Pentapetalae</taxon>
        <taxon>asterids</taxon>
        <taxon>campanulids</taxon>
        <taxon>Asterales</taxon>
        <taxon>Asteraceae</taxon>
        <taxon>Asteroideae</taxon>
        <taxon>Anthemideae</taxon>
        <taxon>Anthemidinae</taxon>
        <taxon>Tanacetum</taxon>
    </lineage>
</organism>